<evidence type="ECO:0000256" key="1">
    <source>
        <dbReference type="ARBA" id="ARBA00022514"/>
    </source>
</evidence>
<dbReference type="InterPro" id="IPR036048">
    <property type="entry name" value="Interleukin_8-like_sf"/>
</dbReference>
<dbReference type="AlphaFoldDB" id="A0A5A9PA63"/>
<dbReference type="GO" id="GO:0008009">
    <property type="term" value="F:chemokine activity"/>
    <property type="evidence" value="ECO:0007669"/>
    <property type="project" value="InterPro"/>
</dbReference>
<evidence type="ECO:0000256" key="2">
    <source>
        <dbReference type="SAM" id="SignalP"/>
    </source>
</evidence>
<dbReference type="EMBL" id="SOYY01000007">
    <property type="protein sequence ID" value="KAA0718793.1"/>
    <property type="molecule type" value="Genomic_DNA"/>
</dbReference>
<dbReference type="Gene3D" id="2.40.50.40">
    <property type="match status" value="1"/>
</dbReference>
<dbReference type="InterPro" id="IPR001811">
    <property type="entry name" value="Chemokine_IL8-like_dom"/>
</dbReference>
<sequence>MQFNKKVMKTIAAIAVIMMIQSTLPDGQNKHHECCTSVSTETITSTITGFRLQQRNLPCVKAVIFYTEEGETLCTYSKLRWVKLKVQELRKLQHQKQNMNMNNTVSTPLSTTSS</sequence>
<accession>A0A5A9PA63</accession>
<dbReference type="GO" id="GO:0005615">
    <property type="term" value="C:extracellular space"/>
    <property type="evidence" value="ECO:0007669"/>
    <property type="project" value="UniProtKB-KW"/>
</dbReference>
<proteinExistence type="predicted"/>
<evidence type="ECO:0000259" key="3">
    <source>
        <dbReference type="Pfam" id="PF00048"/>
    </source>
</evidence>
<keyword evidence="1" id="KW-0202">Cytokine</keyword>
<keyword evidence="2" id="KW-0732">Signal</keyword>
<name>A0A5A9PA63_9TELE</name>
<evidence type="ECO:0000313" key="4">
    <source>
        <dbReference type="EMBL" id="KAA0718793.1"/>
    </source>
</evidence>
<dbReference type="SUPFAM" id="SSF54117">
    <property type="entry name" value="Interleukin 8-like chemokines"/>
    <property type="match status" value="1"/>
</dbReference>
<feature type="signal peptide" evidence="2">
    <location>
        <begin position="1"/>
        <end position="25"/>
    </location>
</feature>
<comment type="caution">
    <text evidence="4">The sequence shown here is derived from an EMBL/GenBank/DDBJ whole genome shotgun (WGS) entry which is preliminary data.</text>
</comment>
<gene>
    <name evidence="4" type="ORF">E1301_Tti011428</name>
</gene>
<feature type="chain" id="PRO_5023143457" description="Chemokine interleukin-8-like domain-containing protein" evidence="2">
    <location>
        <begin position="26"/>
        <end position="114"/>
    </location>
</feature>
<organism evidence="4 5">
    <name type="scientific">Triplophysa tibetana</name>
    <dbReference type="NCBI Taxonomy" id="1572043"/>
    <lineage>
        <taxon>Eukaryota</taxon>
        <taxon>Metazoa</taxon>
        <taxon>Chordata</taxon>
        <taxon>Craniata</taxon>
        <taxon>Vertebrata</taxon>
        <taxon>Euteleostomi</taxon>
        <taxon>Actinopterygii</taxon>
        <taxon>Neopterygii</taxon>
        <taxon>Teleostei</taxon>
        <taxon>Ostariophysi</taxon>
        <taxon>Cypriniformes</taxon>
        <taxon>Nemacheilidae</taxon>
        <taxon>Triplophysa</taxon>
    </lineage>
</organism>
<dbReference type="Pfam" id="PF00048">
    <property type="entry name" value="IL8"/>
    <property type="match status" value="1"/>
</dbReference>
<feature type="domain" description="Chemokine interleukin-8-like" evidence="3">
    <location>
        <begin position="33"/>
        <end position="89"/>
    </location>
</feature>
<protein>
    <recommendedName>
        <fullName evidence="3">Chemokine interleukin-8-like domain-containing protein</fullName>
    </recommendedName>
</protein>
<dbReference type="GO" id="GO:0006955">
    <property type="term" value="P:immune response"/>
    <property type="evidence" value="ECO:0007669"/>
    <property type="project" value="InterPro"/>
</dbReference>
<evidence type="ECO:0000313" key="5">
    <source>
        <dbReference type="Proteomes" id="UP000324632"/>
    </source>
</evidence>
<dbReference type="Proteomes" id="UP000324632">
    <property type="component" value="Chromosome 7"/>
</dbReference>
<reference evidence="4 5" key="1">
    <citation type="journal article" date="2019" name="Mol. Ecol. Resour.">
        <title>Chromosome-level genome assembly of Triplophysa tibetana, a fish adapted to the harsh high-altitude environment of the Tibetan Plateau.</title>
        <authorList>
            <person name="Yang X."/>
            <person name="Liu H."/>
            <person name="Ma Z."/>
            <person name="Zou Y."/>
            <person name="Zou M."/>
            <person name="Mao Y."/>
            <person name="Li X."/>
            <person name="Wang H."/>
            <person name="Chen T."/>
            <person name="Wang W."/>
            <person name="Yang R."/>
        </authorList>
    </citation>
    <scope>NUCLEOTIDE SEQUENCE [LARGE SCALE GENOMIC DNA]</scope>
    <source>
        <strain evidence="4">TTIB1903HZAU</strain>
        <tissue evidence="4">Muscle</tissue>
    </source>
</reference>
<keyword evidence="5" id="KW-1185">Reference proteome</keyword>